<comment type="cofactor">
    <cofactor evidence="20">
        <name>[2Fe-2S] cluster</name>
        <dbReference type="ChEBI" id="CHEBI:190135"/>
    </cofactor>
    <text evidence="20">Binds 2 [2Fe-2S] clusters.</text>
</comment>
<keyword evidence="7 20" id="KW-0001">2Fe-2S</keyword>
<dbReference type="PANTHER" id="PTHR11908">
    <property type="entry name" value="XANTHINE DEHYDROGENASE"/>
    <property type="match status" value="1"/>
</dbReference>
<dbReference type="Pfam" id="PF02738">
    <property type="entry name" value="MoCoBD_1"/>
    <property type="match status" value="1"/>
</dbReference>
<dbReference type="InterPro" id="IPR016169">
    <property type="entry name" value="FAD-bd_PCMH_sub2"/>
</dbReference>
<dbReference type="Gene3D" id="3.30.365.10">
    <property type="entry name" value="Aldehyde oxidase/xanthine dehydrogenase, molybdopterin binding domain"/>
    <property type="match status" value="4"/>
</dbReference>
<comment type="cofactor">
    <cofactor evidence="20">
        <name>Mo-molybdopterin</name>
        <dbReference type="ChEBI" id="CHEBI:71302"/>
    </cofactor>
    <text evidence="20">Binds 1 Mo-molybdopterin (Mo-MPT) cofactor per subunit.</text>
</comment>
<dbReference type="SUPFAM" id="SSF54292">
    <property type="entry name" value="2Fe-2S ferredoxin-like"/>
    <property type="match status" value="1"/>
</dbReference>
<feature type="binding site" evidence="20">
    <location>
        <position position="72"/>
    </location>
    <ligand>
        <name>[2Fe-2S] cluster</name>
        <dbReference type="ChEBI" id="CHEBI:190135"/>
        <label>1</label>
    </ligand>
</feature>
<dbReference type="GO" id="GO:0050302">
    <property type="term" value="F:indole-3-acetaldehyde oxidase activity"/>
    <property type="evidence" value="ECO:0007669"/>
    <property type="project" value="UniProtKB-EC"/>
</dbReference>
<feature type="binding site" evidence="20">
    <location>
        <position position="97"/>
    </location>
    <ligand>
        <name>[2Fe-2S] cluster</name>
        <dbReference type="ChEBI" id="CHEBI:190135"/>
        <label>1</label>
    </ligand>
</feature>
<dbReference type="Gene3D" id="1.10.150.120">
    <property type="entry name" value="[2Fe-2S]-binding domain"/>
    <property type="match status" value="1"/>
</dbReference>
<dbReference type="FunFam" id="3.30.365.10:FF:000001">
    <property type="entry name" value="Xanthine dehydrogenase oxidase"/>
    <property type="match status" value="1"/>
</dbReference>
<keyword evidence="13" id="KW-0520">NAD</keyword>
<reference evidence="24 25" key="1">
    <citation type="submission" date="2020-04" db="EMBL/GenBank/DDBJ databases">
        <authorList>
            <person name="Alioto T."/>
            <person name="Alioto T."/>
            <person name="Gomez Garrido J."/>
        </authorList>
    </citation>
    <scope>NUCLEOTIDE SEQUENCE [LARGE SCALE GENOMIC DNA]</scope>
</reference>
<keyword evidence="25" id="KW-1185">Reference proteome</keyword>
<dbReference type="InterPro" id="IPR046867">
    <property type="entry name" value="AldOxase/xan_DH_MoCoBD2"/>
</dbReference>
<dbReference type="PANTHER" id="PTHR11908:SF132">
    <property type="entry name" value="ALDEHYDE OXIDASE 1-RELATED"/>
    <property type="match status" value="1"/>
</dbReference>
<dbReference type="InterPro" id="IPR036010">
    <property type="entry name" value="2Fe-2S_ferredoxin-like_sf"/>
</dbReference>
<dbReference type="Gene3D" id="3.30.390.50">
    <property type="entry name" value="CO dehydrogenase flavoprotein, C-terminal domain"/>
    <property type="match status" value="1"/>
</dbReference>
<dbReference type="PROSITE" id="PS51085">
    <property type="entry name" value="2FE2S_FER_2"/>
    <property type="match status" value="1"/>
</dbReference>
<feature type="binding site" evidence="20">
    <location>
        <position position="67"/>
    </location>
    <ligand>
        <name>[2Fe-2S] cluster</name>
        <dbReference type="ChEBI" id="CHEBI:190135"/>
        <label>1</label>
    </ligand>
</feature>
<dbReference type="FunFam" id="3.90.1170.50:FF:000003">
    <property type="entry name" value="Aldehyde oxidase"/>
    <property type="match status" value="1"/>
</dbReference>
<feature type="binding site" evidence="20">
    <location>
        <position position="906"/>
    </location>
    <ligand>
        <name>Mo-molybdopterin</name>
        <dbReference type="ChEBI" id="CHEBI:71302"/>
    </ligand>
    <ligandPart>
        <name>Mo</name>
        <dbReference type="ChEBI" id="CHEBI:28685"/>
    </ligandPart>
</feature>
<dbReference type="PROSITE" id="PS00197">
    <property type="entry name" value="2FE2S_FER_1"/>
    <property type="match status" value="1"/>
</dbReference>
<feature type="region of interest" description="Disordered" evidence="21">
    <location>
        <begin position="528"/>
        <end position="551"/>
    </location>
</feature>
<dbReference type="InterPro" id="IPR036884">
    <property type="entry name" value="2Fe-2S-bd_dom_sf"/>
</dbReference>
<dbReference type="Gene3D" id="3.90.1170.50">
    <property type="entry name" value="Aldehyde oxidase/xanthine dehydrogenase, a/b hammerhead"/>
    <property type="match status" value="1"/>
</dbReference>
<feature type="binding site" evidence="20">
    <location>
        <position position="140"/>
    </location>
    <ligand>
        <name>[2Fe-2S] cluster</name>
        <dbReference type="ChEBI" id="CHEBI:190135"/>
        <label>2</label>
    </ligand>
</feature>
<dbReference type="FunFam" id="3.30.390.50:FF:000003">
    <property type="entry name" value="Aldehyde oxidase1"/>
    <property type="match status" value="1"/>
</dbReference>
<comment type="subunit">
    <text evidence="4">Homodimer.</text>
</comment>
<evidence type="ECO:0000256" key="3">
    <source>
        <dbReference type="ARBA" id="ARBA00006849"/>
    </source>
</evidence>
<evidence type="ECO:0000313" key="24">
    <source>
        <dbReference type="EMBL" id="CAB3359552.1"/>
    </source>
</evidence>
<keyword evidence="5 20" id="KW-0500">Molybdenum</keyword>
<evidence type="ECO:0000256" key="6">
    <source>
        <dbReference type="ARBA" id="ARBA00022630"/>
    </source>
</evidence>
<dbReference type="PIRSF" id="PIRSF000127">
    <property type="entry name" value="Xanthine_DH"/>
    <property type="match status" value="1"/>
</dbReference>
<comment type="caution">
    <text evidence="24">The sequence shown here is derived from an EMBL/GenBank/DDBJ whole genome shotgun (WGS) entry which is preliminary data.</text>
</comment>
<feature type="compositionally biased region" description="Polar residues" evidence="21">
    <location>
        <begin position="528"/>
        <end position="537"/>
    </location>
</feature>
<dbReference type="CDD" id="cd00207">
    <property type="entry name" value="fer2"/>
    <property type="match status" value="1"/>
</dbReference>
<dbReference type="InterPro" id="IPR006058">
    <property type="entry name" value="2Fe2S_fd_BS"/>
</dbReference>
<comment type="cofactor">
    <cofactor evidence="15">
        <name>[2Fe-2S] cluster</name>
        <dbReference type="ChEBI" id="CHEBI:190135"/>
    </cofactor>
</comment>
<protein>
    <recommendedName>
        <fullName evidence="17">Indole-3-acetaldehyde oxidase</fullName>
    </recommendedName>
</protein>
<gene>
    <name evidence="24" type="ORF">CLODIP_2_CD05337</name>
</gene>
<evidence type="ECO:0000313" key="25">
    <source>
        <dbReference type="Proteomes" id="UP000494165"/>
    </source>
</evidence>
<evidence type="ECO:0000256" key="9">
    <source>
        <dbReference type="ARBA" id="ARBA00022827"/>
    </source>
</evidence>
<dbReference type="Pfam" id="PF03450">
    <property type="entry name" value="CO_deh_flav_C"/>
    <property type="match status" value="1"/>
</dbReference>
<evidence type="ECO:0000256" key="15">
    <source>
        <dbReference type="ARBA" id="ARBA00034078"/>
    </source>
</evidence>
<dbReference type="OrthoDB" id="8300278at2759"/>
<accession>A0A8S1BXG7</accession>
<keyword evidence="10" id="KW-0560">Oxidoreductase</keyword>
<dbReference type="Gene3D" id="3.30.465.10">
    <property type="match status" value="1"/>
</dbReference>
<dbReference type="InterPro" id="IPR000674">
    <property type="entry name" value="Ald_Oxase/Xan_DH_a/b"/>
</dbReference>
<feature type="binding site" evidence="19">
    <location>
        <position position="419"/>
    </location>
    <ligand>
        <name>FAD</name>
        <dbReference type="ChEBI" id="CHEBI:57692"/>
    </ligand>
</feature>
<evidence type="ECO:0000256" key="2">
    <source>
        <dbReference type="ARBA" id="ARBA00004275"/>
    </source>
</evidence>
<feature type="binding site" evidence="20">
    <location>
        <position position="137"/>
    </location>
    <ligand>
        <name>[2Fe-2S] cluster</name>
        <dbReference type="ChEBI" id="CHEBI:190135"/>
        <label>2</label>
    </ligand>
</feature>
<feature type="binding site" evidence="20">
    <location>
        <position position="174"/>
    </location>
    <ligand>
        <name>[2Fe-2S] cluster</name>
        <dbReference type="ChEBI" id="CHEBI:190135"/>
        <label>2</label>
    </ligand>
</feature>
<feature type="binding site" evidence="20">
    <location>
        <position position="172"/>
    </location>
    <ligand>
        <name>[2Fe-2S] cluster</name>
        <dbReference type="ChEBI" id="CHEBI:190135"/>
        <label>2</label>
    </ligand>
</feature>
<evidence type="ECO:0000256" key="19">
    <source>
        <dbReference type="PIRSR" id="PIRSR000127-2"/>
    </source>
</evidence>
<dbReference type="InterPro" id="IPR005107">
    <property type="entry name" value="CO_DH_flav_C"/>
</dbReference>
<feature type="region of interest" description="Disordered" evidence="21">
    <location>
        <begin position="698"/>
        <end position="718"/>
    </location>
</feature>
<evidence type="ECO:0000256" key="8">
    <source>
        <dbReference type="ARBA" id="ARBA00022723"/>
    </source>
</evidence>
<comment type="subcellular location">
    <subcellularLocation>
        <location evidence="2">Peroxisome</location>
    </subcellularLocation>
</comment>
<dbReference type="FunFam" id="3.30.365.10:FF:000008">
    <property type="entry name" value="Aldehyde oxidase1"/>
    <property type="match status" value="1"/>
</dbReference>
<dbReference type="FunFam" id="3.10.20.30:FF:000012">
    <property type="entry name" value="Xanthine dehydrogenase/oxidase"/>
    <property type="match status" value="1"/>
</dbReference>
<evidence type="ECO:0000259" key="23">
    <source>
        <dbReference type="PROSITE" id="PS51387"/>
    </source>
</evidence>
<evidence type="ECO:0000256" key="1">
    <source>
        <dbReference type="ARBA" id="ARBA00001974"/>
    </source>
</evidence>
<evidence type="ECO:0000256" key="12">
    <source>
        <dbReference type="ARBA" id="ARBA00023014"/>
    </source>
</evidence>
<keyword evidence="8 20" id="KW-0479">Metal-binding</keyword>
<dbReference type="InterPro" id="IPR001041">
    <property type="entry name" value="2Fe-2S_ferredoxin-type"/>
</dbReference>
<keyword evidence="14" id="KW-0576">Peroxisome</keyword>
<evidence type="ECO:0000256" key="14">
    <source>
        <dbReference type="ARBA" id="ARBA00023140"/>
    </source>
</evidence>
<evidence type="ECO:0000256" key="16">
    <source>
        <dbReference type="ARBA" id="ARBA00052415"/>
    </source>
</evidence>
<dbReference type="InterPro" id="IPR012675">
    <property type="entry name" value="Beta-grasp_dom_sf"/>
</dbReference>
<keyword evidence="6" id="KW-0285">Flavoprotein</keyword>
<dbReference type="Pfam" id="PF00111">
    <property type="entry name" value="Fer2"/>
    <property type="match status" value="1"/>
</dbReference>
<dbReference type="SUPFAM" id="SSF55447">
    <property type="entry name" value="CO dehydrogenase flavoprotein C-terminal domain-like"/>
    <property type="match status" value="1"/>
</dbReference>
<dbReference type="InterPro" id="IPR036318">
    <property type="entry name" value="FAD-bd_PCMH-like_sf"/>
</dbReference>
<dbReference type="SUPFAM" id="SSF56003">
    <property type="entry name" value="Molybdenum cofactor-binding domain"/>
    <property type="match status" value="1"/>
</dbReference>
<dbReference type="SMART" id="SM01092">
    <property type="entry name" value="CO_deh_flav_C"/>
    <property type="match status" value="1"/>
</dbReference>
<dbReference type="Gene3D" id="3.10.20.30">
    <property type="match status" value="1"/>
</dbReference>
<feature type="active site" description="Proton acceptor" evidence="18">
    <location>
        <position position="1232"/>
    </location>
</feature>
<evidence type="ECO:0000256" key="13">
    <source>
        <dbReference type="ARBA" id="ARBA00023027"/>
    </source>
</evidence>
<dbReference type="EMBL" id="CADEPI010000001">
    <property type="protein sequence ID" value="CAB3359552.1"/>
    <property type="molecule type" value="Genomic_DNA"/>
</dbReference>
<dbReference type="SUPFAM" id="SSF54665">
    <property type="entry name" value="CO dehydrogenase molybdoprotein N-domain-like"/>
    <property type="match status" value="1"/>
</dbReference>
<feature type="domain" description="2Fe-2S ferredoxin-type" evidence="22">
    <location>
        <begin position="27"/>
        <end position="115"/>
    </location>
</feature>
<dbReference type="InterPro" id="IPR008274">
    <property type="entry name" value="AldOxase/xan_DH_MoCoBD1"/>
</dbReference>
<keyword evidence="11 20" id="KW-0408">Iron</keyword>
<dbReference type="Proteomes" id="UP000494165">
    <property type="component" value="Unassembled WGS sequence"/>
</dbReference>
<evidence type="ECO:0000256" key="4">
    <source>
        <dbReference type="ARBA" id="ARBA00011738"/>
    </source>
</evidence>
<dbReference type="Pfam" id="PF01315">
    <property type="entry name" value="Ald_Xan_dh_C"/>
    <property type="match status" value="1"/>
</dbReference>
<dbReference type="FunFam" id="3.30.465.10:FF:000013">
    <property type="entry name" value="Aldehyde oxidase"/>
    <property type="match status" value="1"/>
</dbReference>
<dbReference type="GO" id="GO:0005506">
    <property type="term" value="F:iron ion binding"/>
    <property type="evidence" value="ECO:0007669"/>
    <property type="project" value="InterPro"/>
</dbReference>
<dbReference type="GO" id="GO:0005777">
    <property type="term" value="C:peroxisome"/>
    <property type="evidence" value="ECO:0007669"/>
    <property type="project" value="UniProtKB-SubCell"/>
</dbReference>
<dbReference type="InterPro" id="IPR037165">
    <property type="entry name" value="AldOxase/xan_DH_Mopterin-bd_sf"/>
</dbReference>
<dbReference type="GO" id="GO:0051537">
    <property type="term" value="F:2 iron, 2 sulfur cluster binding"/>
    <property type="evidence" value="ECO:0007669"/>
    <property type="project" value="UniProtKB-KW"/>
</dbReference>
<dbReference type="Pfam" id="PF01799">
    <property type="entry name" value="Fer2_2"/>
    <property type="match status" value="1"/>
</dbReference>
<comment type="cofactor">
    <cofactor evidence="1 19">
        <name>FAD</name>
        <dbReference type="ChEBI" id="CHEBI:57692"/>
    </cofactor>
</comment>
<evidence type="ECO:0000259" key="22">
    <source>
        <dbReference type="PROSITE" id="PS51085"/>
    </source>
</evidence>
<dbReference type="InterPro" id="IPR002888">
    <property type="entry name" value="2Fe-2S-bd"/>
</dbReference>
<dbReference type="SUPFAM" id="SSF56176">
    <property type="entry name" value="FAD-binding/transporter-associated domain-like"/>
    <property type="match status" value="1"/>
</dbReference>
<feature type="binding site" evidence="20">
    <location>
        <position position="75"/>
    </location>
    <ligand>
        <name>[2Fe-2S] cluster</name>
        <dbReference type="ChEBI" id="CHEBI:190135"/>
        <label>1</label>
    </ligand>
</feature>
<evidence type="ECO:0000256" key="10">
    <source>
        <dbReference type="ARBA" id="ARBA00023002"/>
    </source>
</evidence>
<dbReference type="Pfam" id="PF20256">
    <property type="entry name" value="MoCoBD_2"/>
    <property type="match status" value="1"/>
</dbReference>
<evidence type="ECO:0000256" key="20">
    <source>
        <dbReference type="PIRSR" id="PIRSR000127-3"/>
    </source>
</evidence>
<feature type="binding site" evidence="20">
    <location>
        <position position="763"/>
    </location>
    <ligand>
        <name>Mo-molybdopterin</name>
        <dbReference type="ChEBI" id="CHEBI:71302"/>
    </ligand>
    <ligandPart>
        <name>Mo</name>
        <dbReference type="ChEBI" id="CHEBI:28685"/>
    </ligandPart>
</feature>
<evidence type="ECO:0000256" key="7">
    <source>
        <dbReference type="ARBA" id="ARBA00022714"/>
    </source>
</evidence>
<evidence type="ECO:0000256" key="5">
    <source>
        <dbReference type="ARBA" id="ARBA00022505"/>
    </source>
</evidence>
<comment type="catalytic activity">
    <reaction evidence="16">
        <text>indole-3-acetaldehyde + O2 + H2O = (indol-3-yl)acetate + H2O2 + H(+)</text>
        <dbReference type="Rhea" id="RHEA:16277"/>
        <dbReference type="ChEBI" id="CHEBI:15377"/>
        <dbReference type="ChEBI" id="CHEBI:15378"/>
        <dbReference type="ChEBI" id="CHEBI:15379"/>
        <dbReference type="ChEBI" id="CHEBI:16240"/>
        <dbReference type="ChEBI" id="CHEBI:18086"/>
        <dbReference type="ChEBI" id="CHEBI:30854"/>
        <dbReference type="EC" id="1.2.3.7"/>
    </reaction>
</comment>
<evidence type="ECO:0000256" key="21">
    <source>
        <dbReference type="SAM" id="MobiDB-lite"/>
    </source>
</evidence>
<comment type="similarity">
    <text evidence="3">Belongs to the xanthine dehydrogenase family.</text>
</comment>
<evidence type="ECO:0000256" key="11">
    <source>
        <dbReference type="ARBA" id="ARBA00023004"/>
    </source>
</evidence>
<proteinExistence type="inferred from homology"/>
<dbReference type="InterPro" id="IPR036683">
    <property type="entry name" value="CO_DH_flav_C_dom_sf"/>
</dbReference>
<dbReference type="Pfam" id="PF00941">
    <property type="entry name" value="FAD_binding_5"/>
    <property type="match status" value="1"/>
</dbReference>
<feature type="domain" description="FAD-binding PCMH-type" evidence="23">
    <location>
        <begin position="232"/>
        <end position="411"/>
    </location>
</feature>
<keyword evidence="9 19" id="KW-0274">FAD</keyword>
<evidence type="ECO:0000256" key="17">
    <source>
        <dbReference type="ARBA" id="ARBA00072265"/>
    </source>
</evidence>
<evidence type="ECO:0000256" key="18">
    <source>
        <dbReference type="PIRSR" id="PIRSR000127-1"/>
    </source>
</evidence>
<dbReference type="InterPro" id="IPR016166">
    <property type="entry name" value="FAD-bd_PCMH"/>
</dbReference>
<dbReference type="SUPFAM" id="SSF47741">
    <property type="entry name" value="CO dehydrogenase ISP C-domain like"/>
    <property type="match status" value="1"/>
</dbReference>
<dbReference type="GO" id="GO:0071949">
    <property type="term" value="F:FAD binding"/>
    <property type="evidence" value="ECO:0007669"/>
    <property type="project" value="InterPro"/>
</dbReference>
<name>A0A8S1BXG7_9INSE</name>
<sequence length="1287" mass="140785">MQCFRSSKKSNHHHHADYATPVNDAANEVTFTINGKTYKAGNGLPEDTSLNTFIRDVASLKGTKFMCAEGGCGACIVSATVEHPVSKERETKAVNSCLVPVFSCHGWEITTIEGIGNRMKGYHQTQAQLAKFNGTQCGYCSPGMVMNMYNLLEGGHAPTMAQIENSFGGNLCRCTGYRPILDAFKALASDATPELKASCVDIEEVYKICKKTGERCSGKCSIPADLPKSVALSTGGANWRKVNSLAELRDALVNVGETPYKLVAGNTAEGVYKSEGIKEYIDVKGVPELRSIDKKPGAITLGGNVTLTEAMNFFASVSENEFKYVNQLATHIDWIANVPVRNAGTLAGNLSIKHAHHEFPSDIFTTFETVGAKLNIMDAVGDVKTVTLADYLVLDMNRKFILSIELSKKGENHRFRSFKITPRAQNAHAYVNAGFCFEFEDTKAWKVVGQPRIVFGGIAPSFTHASNIESYLTGKNLLDSAAISGAFAELGRQLNPDRVLPDATAEYRKNLAQALFYKFLLGLDPSKVSDSQKSGGTNLERPLSTGKQDFDTDKSLYPLNEPIPKIEALAQCSGEAEFVNDIPSVPGEVHAAFVLSTQATGTIANIDPTEALAMPGVVGFFKHTDMVHYNTFTPPDFGYADQEEIFCSGNVKYAGQALGLVVAETRELALKAADKVKVEYKNSTITKPVISMSEVLQNAGSRIHPDDKEEENEDETASHRTKAAKIIKGDFEIPKQYHLTMENQSCLVLPKEDDSFDVFSTTQWIDLGQAVVARCLDIKASKVNMSVRRLGGGYGAKITRPSQLAGACAVASQKLNRAVRMVMPMTANMELAGKRFGLRNEYEVGVDEKGKIEYLQAKFFQDSGCNLNDSPLRSTREHFNNCYDSTKFKVESQQIRTDTASNTWCRAPGTTEGVAFIEEIMERIAGETKLDPLAVRLANLHNNDNPIAEMIAELKRISDFDARRAKVNEFNAANRWKKRGMSLVPMQYPFDFWGNHPAIVSIYQSDGSVAISHGGIEMGQGMNTKVAQVAAHILGVPLDSISVKPSNTLTSANAIVTGGSLGSEAVSYATMQCCKELLKRLQPIKDKMPNASWLELIKNAHGKQIDLVATYMFTPKDNVKRYNIWGAAIAEVEVDILTGEKQILRVDLLEDAGQSMSPMVDIGQIEGAFVMGMGYWLTEELIHDPTTGRLLNTRTWNYKVPGAKDIPADFRVTFRKNAKNPDGVLQSKATGEPPLNLSIVVLFAVSDALRSARKDAAGDDKYHQLKPPATAEHIFLAGLADPKDFKL</sequence>
<feature type="binding site" evidence="20">
    <location>
        <position position="1059"/>
    </location>
    <ligand>
        <name>Mo-molybdopterin</name>
        <dbReference type="ChEBI" id="CHEBI:71302"/>
    </ligand>
    <ligandPart>
        <name>Mo</name>
        <dbReference type="ChEBI" id="CHEBI:28685"/>
    </ligandPart>
</feature>
<dbReference type="InterPro" id="IPR036856">
    <property type="entry name" value="Ald_Oxase/Xan_DH_a/b_sf"/>
</dbReference>
<dbReference type="PROSITE" id="PS51387">
    <property type="entry name" value="FAD_PCMH"/>
    <property type="match status" value="1"/>
</dbReference>
<dbReference type="SMART" id="SM01008">
    <property type="entry name" value="Ald_Xan_dh_C"/>
    <property type="match status" value="1"/>
</dbReference>
<keyword evidence="12 20" id="KW-0411">Iron-sulfur</keyword>
<dbReference type="InterPro" id="IPR002346">
    <property type="entry name" value="Mopterin_DH_FAD-bd"/>
</dbReference>
<dbReference type="InterPro" id="IPR016208">
    <property type="entry name" value="Ald_Oxase/xanthine_DH-like"/>
</dbReference>
<organism evidence="24 25">
    <name type="scientific">Cloeon dipterum</name>
    <dbReference type="NCBI Taxonomy" id="197152"/>
    <lineage>
        <taxon>Eukaryota</taxon>
        <taxon>Metazoa</taxon>
        <taxon>Ecdysozoa</taxon>
        <taxon>Arthropoda</taxon>
        <taxon>Hexapoda</taxon>
        <taxon>Insecta</taxon>
        <taxon>Pterygota</taxon>
        <taxon>Palaeoptera</taxon>
        <taxon>Ephemeroptera</taxon>
        <taxon>Pisciforma</taxon>
        <taxon>Baetidae</taxon>
        <taxon>Cloeon</taxon>
    </lineage>
</organism>